<dbReference type="RefSeq" id="WP_143589620.1">
    <property type="nucleotide sequence ID" value="NZ_JFKA01000004.1"/>
</dbReference>
<keyword evidence="1" id="KW-0812">Transmembrane</keyword>
<sequence>MPWSIPKRVIAIVLALIGIAYPVLAYYGLTHFSARYLLWVLLALILARAALFWASARIGPAIIALVIAAIIGVIGYYAQLSALRLYPVLISLALAAIFAATLKYPPAMIERFARLRHPDLDAYGVAYTRALTKVWVAFFVCNAAIATTTVVWGTLKQWTIYNGIVSYVLIGILFIGEWPVRHWLRQRYDNRKQGE</sequence>
<evidence type="ECO:0008006" key="4">
    <source>
        <dbReference type="Google" id="ProtNLM"/>
    </source>
</evidence>
<keyword evidence="3" id="KW-1185">Reference proteome</keyword>
<evidence type="ECO:0000313" key="2">
    <source>
        <dbReference type="EMBL" id="OSQ38314.1"/>
    </source>
</evidence>
<dbReference type="Proteomes" id="UP000193391">
    <property type="component" value="Unassembled WGS sequence"/>
</dbReference>
<keyword evidence="1" id="KW-0472">Membrane</keyword>
<dbReference type="AlphaFoldDB" id="A0A1Y2L0G8"/>
<feature type="transmembrane region" description="Helical" evidence="1">
    <location>
        <begin position="61"/>
        <end position="79"/>
    </location>
</feature>
<reference evidence="2 3" key="1">
    <citation type="submission" date="2014-03" db="EMBL/GenBank/DDBJ databases">
        <title>The draft genome sequence of Thalassospira mesophila JCM 18969.</title>
        <authorList>
            <person name="Lai Q."/>
            <person name="Shao Z."/>
        </authorList>
    </citation>
    <scope>NUCLEOTIDE SEQUENCE [LARGE SCALE GENOMIC DNA]</scope>
    <source>
        <strain evidence="2 3">JCM 18969</strain>
    </source>
</reference>
<dbReference type="EMBL" id="JFKA01000004">
    <property type="protein sequence ID" value="OSQ38314.1"/>
    <property type="molecule type" value="Genomic_DNA"/>
</dbReference>
<protein>
    <recommendedName>
        <fullName evidence="4">Clp protease</fullName>
    </recommendedName>
</protein>
<evidence type="ECO:0000313" key="3">
    <source>
        <dbReference type="Proteomes" id="UP000193391"/>
    </source>
</evidence>
<feature type="transmembrane region" description="Helical" evidence="1">
    <location>
        <begin position="85"/>
        <end position="104"/>
    </location>
</feature>
<dbReference type="STRING" id="1293891.TMES_10575"/>
<accession>A0A1Y2L0G8</accession>
<keyword evidence="1" id="KW-1133">Transmembrane helix</keyword>
<name>A0A1Y2L0G8_9PROT</name>
<feature type="transmembrane region" description="Helical" evidence="1">
    <location>
        <begin position="160"/>
        <end position="180"/>
    </location>
</feature>
<comment type="caution">
    <text evidence="2">The sequence shown here is derived from an EMBL/GenBank/DDBJ whole genome shotgun (WGS) entry which is preliminary data.</text>
</comment>
<proteinExistence type="predicted"/>
<evidence type="ECO:0000256" key="1">
    <source>
        <dbReference type="SAM" id="Phobius"/>
    </source>
</evidence>
<feature type="transmembrane region" description="Helical" evidence="1">
    <location>
        <begin position="134"/>
        <end position="154"/>
    </location>
</feature>
<feature type="transmembrane region" description="Helical" evidence="1">
    <location>
        <begin position="36"/>
        <end position="54"/>
    </location>
</feature>
<dbReference type="OrthoDB" id="8537043at2"/>
<organism evidence="2 3">
    <name type="scientific">Thalassospira mesophila</name>
    <dbReference type="NCBI Taxonomy" id="1293891"/>
    <lineage>
        <taxon>Bacteria</taxon>
        <taxon>Pseudomonadati</taxon>
        <taxon>Pseudomonadota</taxon>
        <taxon>Alphaproteobacteria</taxon>
        <taxon>Rhodospirillales</taxon>
        <taxon>Thalassospiraceae</taxon>
        <taxon>Thalassospira</taxon>
    </lineage>
</organism>
<feature type="transmembrane region" description="Helical" evidence="1">
    <location>
        <begin position="9"/>
        <end position="30"/>
    </location>
</feature>
<gene>
    <name evidence="2" type="ORF">TMES_10575</name>
</gene>